<dbReference type="AlphaFoldDB" id="A0A423UJU9"/>
<dbReference type="EC" id="5.2.1.8" evidence="10"/>
<sequence length="142" mass="15762">MMTSYGKTARVRYRGTLADGTVFDSTEGKEPLEFVVGSGEVIHGFDEAVASMEVGESRHVVMPACDAFGERIEEKVELAPMYAIPNAKDIEVGRLFYFVTEEGLRFPAKVLEVREGMARVDFNHPLAGKELAFDIELVGERE</sequence>
<evidence type="ECO:0000256" key="9">
    <source>
        <dbReference type="PROSITE-ProRule" id="PRU00277"/>
    </source>
</evidence>
<dbReference type="InterPro" id="IPR046357">
    <property type="entry name" value="PPIase_dom_sf"/>
</dbReference>
<dbReference type="GO" id="GO:0003755">
    <property type="term" value="F:peptidyl-prolyl cis-trans isomerase activity"/>
    <property type="evidence" value="ECO:0007669"/>
    <property type="project" value="UniProtKB-UniRule"/>
</dbReference>
<dbReference type="PANTHER" id="PTHR47861:SF3">
    <property type="entry name" value="FKBP-TYPE PEPTIDYL-PROLYL CIS-TRANS ISOMERASE SLYD"/>
    <property type="match status" value="1"/>
</dbReference>
<evidence type="ECO:0000256" key="7">
    <source>
        <dbReference type="ARBA" id="ARBA00023235"/>
    </source>
</evidence>
<dbReference type="GO" id="GO:0005737">
    <property type="term" value="C:cytoplasm"/>
    <property type="evidence" value="ECO:0007669"/>
    <property type="project" value="UniProtKB-SubCell"/>
</dbReference>
<evidence type="ECO:0000256" key="6">
    <source>
        <dbReference type="ARBA" id="ARBA00023186"/>
    </source>
</evidence>
<dbReference type="RefSeq" id="WP_015540520.1">
    <property type="nucleotide sequence ID" value="NZ_CP168029.1"/>
</dbReference>
<reference evidence="13" key="1">
    <citation type="submission" date="2018-05" db="EMBL/GenBank/DDBJ databases">
        <title>Genome Sequencing of selected type strains of the family Eggerthellaceae.</title>
        <authorList>
            <person name="Danylec N."/>
            <person name="Stoll D.A."/>
            <person name="Doetsch A."/>
            <person name="Huch M."/>
        </authorList>
    </citation>
    <scope>NUCLEOTIDE SEQUENCE [LARGE SCALE GENOMIC DNA]</scope>
    <source>
        <strain evidence="13">DSM 27213</strain>
    </source>
</reference>
<comment type="caution">
    <text evidence="12">The sequence shown here is derived from an EMBL/GenBank/DDBJ whole genome shotgun (WGS) entry which is preliminary data.</text>
</comment>
<evidence type="ECO:0000256" key="5">
    <source>
        <dbReference type="ARBA" id="ARBA00023110"/>
    </source>
</evidence>
<proteinExistence type="inferred from homology"/>
<name>A0A423UJU9_9ACTN</name>
<organism evidence="12 13">
    <name type="scientific">Gordonibacter urolithinfaciens</name>
    <dbReference type="NCBI Taxonomy" id="1335613"/>
    <lineage>
        <taxon>Bacteria</taxon>
        <taxon>Bacillati</taxon>
        <taxon>Actinomycetota</taxon>
        <taxon>Coriobacteriia</taxon>
        <taxon>Eggerthellales</taxon>
        <taxon>Eggerthellaceae</taxon>
        <taxon>Gordonibacter</taxon>
    </lineage>
</organism>
<dbReference type="PANTHER" id="PTHR47861">
    <property type="entry name" value="FKBP-TYPE PEPTIDYL-PROLYL CIS-TRANS ISOMERASE SLYD"/>
    <property type="match status" value="1"/>
</dbReference>
<comment type="function">
    <text evidence="8">Also involved in hydrogenase metallocenter assembly, probably by participating in the nickel insertion step. This function in hydrogenase biosynthesis requires chaperone activity and the presence of the metal-binding domain, but not PPIase activity.</text>
</comment>
<evidence type="ECO:0000313" key="13">
    <source>
        <dbReference type="Proteomes" id="UP000285258"/>
    </source>
</evidence>
<comment type="catalytic activity">
    <reaction evidence="1 9 10">
        <text>[protein]-peptidylproline (omega=180) = [protein]-peptidylproline (omega=0)</text>
        <dbReference type="Rhea" id="RHEA:16237"/>
        <dbReference type="Rhea" id="RHEA-COMP:10747"/>
        <dbReference type="Rhea" id="RHEA-COMP:10748"/>
        <dbReference type="ChEBI" id="CHEBI:83833"/>
        <dbReference type="ChEBI" id="CHEBI:83834"/>
        <dbReference type="EC" id="5.2.1.8"/>
    </reaction>
</comment>
<keyword evidence="7 9" id="KW-0413">Isomerase</keyword>
<dbReference type="Proteomes" id="UP000285258">
    <property type="component" value="Unassembled WGS sequence"/>
</dbReference>
<evidence type="ECO:0000256" key="1">
    <source>
        <dbReference type="ARBA" id="ARBA00000971"/>
    </source>
</evidence>
<keyword evidence="6" id="KW-0143">Chaperone</keyword>
<comment type="similarity">
    <text evidence="3 10">Belongs to the FKBP-type PPIase family.</text>
</comment>
<feature type="domain" description="PPIase FKBP-type" evidence="11">
    <location>
        <begin position="6"/>
        <end position="85"/>
    </location>
</feature>
<dbReference type="EMBL" id="QIBW01000008">
    <property type="protein sequence ID" value="ROT89695.1"/>
    <property type="molecule type" value="Genomic_DNA"/>
</dbReference>
<evidence type="ECO:0000259" key="11">
    <source>
        <dbReference type="PROSITE" id="PS50059"/>
    </source>
</evidence>
<gene>
    <name evidence="12" type="ORF">DMP12_08100</name>
</gene>
<dbReference type="PROSITE" id="PS50059">
    <property type="entry name" value="FKBP_PPIASE"/>
    <property type="match status" value="1"/>
</dbReference>
<dbReference type="InterPro" id="IPR001179">
    <property type="entry name" value="PPIase_FKBP_dom"/>
</dbReference>
<protein>
    <recommendedName>
        <fullName evidence="10">Peptidyl-prolyl cis-trans isomerase</fullName>
        <ecNumber evidence="10">5.2.1.8</ecNumber>
    </recommendedName>
</protein>
<keyword evidence="4" id="KW-0963">Cytoplasm</keyword>
<dbReference type="GO" id="GO:0042026">
    <property type="term" value="P:protein refolding"/>
    <property type="evidence" value="ECO:0007669"/>
    <property type="project" value="UniProtKB-ARBA"/>
</dbReference>
<dbReference type="Gene3D" id="3.10.50.40">
    <property type="match status" value="1"/>
</dbReference>
<evidence type="ECO:0000256" key="2">
    <source>
        <dbReference type="ARBA" id="ARBA00004496"/>
    </source>
</evidence>
<evidence type="ECO:0000313" key="12">
    <source>
        <dbReference type="EMBL" id="ROT89695.1"/>
    </source>
</evidence>
<comment type="subcellular location">
    <subcellularLocation>
        <location evidence="2">Cytoplasm</location>
    </subcellularLocation>
</comment>
<dbReference type="SUPFAM" id="SSF54534">
    <property type="entry name" value="FKBP-like"/>
    <property type="match status" value="1"/>
</dbReference>
<evidence type="ECO:0000256" key="8">
    <source>
        <dbReference type="ARBA" id="ARBA00037071"/>
    </source>
</evidence>
<evidence type="ECO:0000256" key="4">
    <source>
        <dbReference type="ARBA" id="ARBA00022490"/>
    </source>
</evidence>
<dbReference type="Pfam" id="PF00254">
    <property type="entry name" value="FKBP_C"/>
    <property type="match status" value="1"/>
</dbReference>
<evidence type="ECO:0000256" key="10">
    <source>
        <dbReference type="RuleBase" id="RU003915"/>
    </source>
</evidence>
<accession>A0A423UJU9</accession>
<evidence type="ECO:0000256" key="3">
    <source>
        <dbReference type="ARBA" id="ARBA00006577"/>
    </source>
</evidence>
<keyword evidence="5 9" id="KW-0697">Rotamase</keyword>